<dbReference type="Pfam" id="PF13541">
    <property type="entry name" value="ChlI"/>
    <property type="match status" value="1"/>
</dbReference>
<gene>
    <name evidence="4" type="ORF">H9761_15105</name>
</gene>
<dbReference type="SMART" id="SM00382">
    <property type="entry name" value="AAA"/>
    <property type="match status" value="1"/>
</dbReference>
<dbReference type="PANTHER" id="PTHR32039">
    <property type="entry name" value="MAGNESIUM-CHELATASE SUBUNIT CHLI"/>
    <property type="match status" value="1"/>
</dbReference>
<keyword evidence="1" id="KW-0547">Nucleotide-binding</keyword>
<dbReference type="InterPro" id="IPR003593">
    <property type="entry name" value="AAA+_ATPase"/>
</dbReference>
<dbReference type="SUPFAM" id="SSF54211">
    <property type="entry name" value="Ribosomal protein S5 domain 2-like"/>
    <property type="match status" value="1"/>
</dbReference>
<dbReference type="AlphaFoldDB" id="A0A9D2SS99"/>
<dbReference type="Gene3D" id="3.40.50.300">
    <property type="entry name" value="P-loop containing nucleotide triphosphate hydrolases"/>
    <property type="match status" value="1"/>
</dbReference>
<dbReference type="InterPro" id="IPR000523">
    <property type="entry name" value="Mg_chelatse_chII-like_cat_dom"/>
</dbReference>
<proteinExistence type="predicted"/>
<dbReference type="Proteomes" id="UP000823891">
    <property type="component" value="Unassembled WGS sequence"/>
</dbReference>
<reference evidence="4" key="2">
    <citation type="submission" date="2021-04" db="EMBL/GenBank/DDBJ databases">
        <authorList>
            <person name="Gilroy R."/>
        </authorList>
    </citation>
    <scope>NUCLEOTIDE SEQUENCE</scope>
    <source>
        <strain evidence="4">USAMLcec2-132</strain>
    </source>
</reference>
<evidence type="ECO:0000313" key="4">
    <source>
        <dbReference type="EMBL" id="HJC25006.1"/>
    </source>
</evidence>
<dbReference type="GO" id="GO:0003677">
    <property type="term" value="F:DNA binding"/>
    <property type="evidence" value="ECO:0007669"/>
    <property type="project" value="InterPro"/>
</dbReference>
<dbReference type="InterPro" id="IPR001208">
    <property type="entry name" value="MCM_dom"/>
</dbReference>
<dbReference type="PANTHER" id="PTHR32039:SF7">
    <property type="entry name" value="COMPETENCE PROTEIN COMM"/>
    <property type="match status" value="1"/>
</dbReference>
<keyword evidence="2" id="KW-0067">ATP-binding</keyword>
<dbReference type="Pfam" id="PF01078">
    <property type="entry name" value="Mg_chelatase"/>
    <property type="match status" value="1"/>
</dbReference>
<evidence type="ECO:0000259" key="3">
    <source>
        <dbReference type="SMART" id="SM00382"/>
    </source>
</evidence>
<reference evidence="4" key="1">
    <citation type="journal article" date="2021" name="PeerJ">
        <title>Extensive microbial diversity within the chicken gut microbiome revealed by metagenomics and culture.</title>
        <authorList>
            <person name="Gilroy R."/>
            <person name="Ravi A."/>
            <person name="Getino M."/>
            <person name="Pursley I."/>
            <person name="Horton D.L."/>
            <person name="Alikhan N.F."/>
            <person name="Baker D."/>
            <person name="Gharbi K."/>
            <person name="Hall N."/>
            <person name="Watson M."/>
            <person name="Adriaenssens E.M."/>
            <person name="Foster-Nyarko E."/>
            <person name="Jarju S."/>
            <person name="Secka A."/>
            <person name="Antonio M."/>
            <person name="Oren A."/>
            <person name="Chaudhuri R.R."/>
            <person name="La Ragione R."/>
            <person name="Hildebrand F."/>
            <person name="Pallen M.J."/>
        </authorList>
    </citation>
    <scope>NUCLEOTIDE SEQUENCE</scope>
    <source>
        <strain evidence="4">USAMLcec2-132</strain>
    </source>
</reference>
<evidence type="ECO:0000256" key="2">
    <source>
        <dbReference type="ARBA" id="ARBA00022840"/>
    </source>
</evidence>
<dbReference type="InterPro" id="IPR020568">
    <property type="entry name" value="Ribosomal_Su5_D2-typ_SF"/>
</dbReference>
<sequence>MYSTIITGGLHGLDCYLARVEVDCSRGLPGIEMVGLLGSEVKEARERIRVALRNADIALPPMRITVNISPASLHKAGTFYDLPVAAGILAAQGLILPEEVERVMIAGELGLNGDVRPVRGILPLVLEARREGLERCIVPAENLEEARLVEGIRLRGIRSLGELIGALQEKAERTPSPGGPLALPGQEYPGQNYPKLAYPGRKRFTSEGSFQGPDFGEIRGQEGAKRAAAAAAAGFHHMLMIGPPGAGKTMLARCLPSILPPMSEEERLETASIYSVAGLPAGGFLSGGGRPFVAPHHTVTGRALTGGGQVPRPGAVSLAHRGVLFLDELAEFKRATLDLLRQPLEEKQVRILRSSGTYCYPADFMLVAAMNPCPCGYYPDRNRCRCTPGQVARYLSGISGPILDRMDLCAEMERVEFGALMSREKETGTDSAALRAAVQEARQRQERRFLSDPMTQGKIRYNSQMGQRELNRFCALGEEEQRFLERIFEKLGLTARSCHRLLRVARTLADLDGAERIGKTQLSEAACLRLPVGKYPGTA</sequence>
<comment type="caution">
    <text evidence="4">The sequence shown here is derived from an EMBL/GenBank/DDBJ whole genome shotgun (WGS) entry which is preliminary data.</text>
</comment>
<evidence type="ECO:0000256" key="1">
    <source>
        <dbReference type="ARBA" id="ARBA00022741"/>
    </source>
</evidence>
<dbReference type="SUPFAM" id="SSF52540">
    <property type="entry name" value="P-loop containing nucleoside triphosphate hydrolases"/>
    <property type="match status" value="1"/>
</dbReference>
<dbReference type="InterPro" id="IPR014721">
    <property type="entry name" value="Ribsml_uS5_D2-typ_fold_subgr"/>
</dbReference>
<dbReference type="EMBL" id="DWWS01000052">
    <property type="protein sequence ID" value="HJC25006.1"/>
    <property type="molecule type" value="Genomic_DNA"/>
</dbReference>
<dbReference type="Gene3D" id="3.30.230.10">
    <property type="match status" value="1"/>
</dbReference>
<accession>A0A9D2SS99</accession>
<dbReference type="InterPro" id="IPR027417">
    <property type="entry name" value="P-loop_NTPase"/>
</dbReference>
<name>A0A9D2SS99_9FIRM</name>
<dbReference type="Pfam" id="PF13335">
    <property type="entry name" value="Mg_chelatase_C"/>
    <property type="match status" value="1"/>
</dbReference>
<evidence type="ECO:0000313" key="5">
    <source>
        <dbReference type="Proteomes" id="UP000823891"/>
    </source>
</evidence>
<feature type="domain" description="AAA+ ATPase" evidence="3">
    <location>
        <begin position="234"/>
        <end position="416"/>
    </location>
</feature>
<protein>
    <submittedName>
        <fullName evidence="4">YifB family Mg chelatase-like AAA ATPase</fullName>
    </submittedName>
</protein>
<organism evidence="4 5">
    <name type="scientific">Candidatus Eisenbergiella merdavium</name>
    <dbReference type="NCBI Taxonomy" id="2838551"/>
    <lineage>
        <taxon>Bacteria</taxon>
        <taxon>Bacillati</taxon>
        <taxon>Bacillota</taxon>
        <taxon>Clostridia</taxon>
        <taxon>Lachnospirales</taxon>
        <taxon>Lachnospiraceae</taxon>
        <taxon>Eisenbergiella</taxon>
    </lineage>
</organism>
<dbReference type="InterPro" id="IPR045006">
    <property type="entry name" value="CHLI-like"/>
</dbReference>
<dbReference type="InterPro" id="IPR025158">
    <property type="entry name" value="Mg_chelat-rel_C"/>
</dbReference>
<dbReference type="GO" id="GO:0005524">
    <property type="term" value="F:ATP binding"/>
    <property type="evidence" value="ECO:0007669"/>
    <property type="project" value="UniProtKB-KW"/>
</dbReference>
<dbReference type="PRINTS" id="PR01657">
    <property type="entry name" value="MCMFAMILY"/>
</dbReference>